<feature type="signal peptide" evidence="5">
    <location>
        <begin position="1"/>
        <end position="20"/>
    </location>
</feature>
<evidence type="ECO:0000259" key="6">
    <source>
        <dbReference type="Pfam" id="PF03888"/>
    </source>
</evidence>
<dbReference type="CDD" id="cd16327">
    <property type="entry name" value="RseB"/>
    <property type="match status" value="1"/>
</dbReference>
<evidence type="ECO:0000256" key="2">
    <source>
        <dbReference type="ARBA" id="ARBA00008150"/>
    </source>
</evidence>
<comment type="subcellular location">
    <subcellularLocation>
        <location evidence="1">Periplasm</location>
    </subcellularLocation>
</comment>
<evidence type="ECO:0000259" key="7">
    <source>
        <dbReference type="Pfam" id="PF17188"/>
    </source>
</evidence>
<dbReference type="Gene3D" id="3.30.200.100">
    <property type="entry name" value="MucB/RseB, C-terminal domain"/>
    <property type="match status" value="1"/>
</dbReference>
<dbReference type="PIRSF" id="PIRSF005427">
    <property type="entry name" value="RseB"/>
    <property type="match status" value="1"/>
</dbReference>
<dbReference type="GO" id="GO:0045152">
    <property type="term" value="F:antisigma factor binding"/>
    <property type="evidence" value="ECO:0007669"/>
    <property type="project" value="TreeGrafter"/>
</dbReference>
<dbReference type="GO" id="GO:0030288">
    <property type="term" value="C:outer membrane-bounded periplasmic space"/>
    <property type="evidence" value="ECO:0007669"/>
    <property type="project" value="TreeGrafter"/>
</dbReference>
<dbReference type="InterPro" id="IPR005588">
    <property type="entry name" value="MucB_RseB"/>
</dbReference>
<evidence type="ECO:0000256" key="3">
    <source>
        <dbReference type="ARBA" id="ARBA00022729"/>
    </source>
</evidence>
<dbReference type="PANTHER" id="PTHR38782">
    <property type="match status" value="1"/>
</dbReference>
<feature type="domain" description="MucB/RseB N-terminal" evidence="6">
    <location>
        <begin position="39"/>
        <end position="197"/>
    </location>
</feature>
<evidence type="ECO:0000256" key="5">
    <source>
        <dbReference type="SAM" id="SignalP"/>
    </source>
</evidence>
<dbReference type="AlphaFoldDB" id="A0A3M0A3T1"/>
<dbReference type="InterPro" id="IPR033434">
    <property type="entry name" value="MucB/RseB_N"/>
</dbReference>
<dbReference type="Pfam" id="PF03888">
    <property type="entry name" value="MucB_RseB"/>
    <property type="match status" value="1"/>
</dbReference>
<name>A0A3M0A3T1_9GAMM</name>
<dbReference type="RefSeq" id="WP_121877086.1">
    <property type="nucleotide sequence ID" value="NZ_REFJ01000004.1"/>
</dbReference>
<keyword evidence="4" id="KW-0574">Periplasm</keyword>
<dbReference type="OrthoDB" id="7067274at2"/>
<evidence type="ECO:0000313" key="9">
    <source>
        <dbReference type="Proteomes" id="UP000267187"/>
    </source>
</evidence>
<proteinExistence type="inferred from homology"/>
<sequence>MFRCLLLLALGGLLSSPALVAQTNETTPVNTVTDPVEIVLAAMSEAGRQISYTGVLSWTNGATEQNVRVVHQVEDGIEYERIFHLDGAAREVIREAMPVDCLQPGQALRRARFAQLHSMVGGVYEPSIVGEERVAGRLAWKMQLTPIDQYRFAHLVYVDQASGLILKSLLLDRQGQVLESMQYLDIQIRPITPEELNAQTNSPLIFNQPSDCVQEQLANYDQVDWAVTEPPPGFELFSAEYNAENDRTWLMYGDGYAVFSVFIEPGVNGRGIQRVGAISLVAQPIKVDGVDYTITLLGDVPSETVERSIASLRRRGGGD</sequence>
<keyword evidence="9" id="KW-1185">Reference proteome</keyword>
<accession>A0A3M0A3T1</accession>
<organism evidence="8 9">
    <name type="scientific">Umboniibacter marinipuniceus</name>
    <dbReference type="NCBI Taxonomy" id="569599"/>
    <lineage>
        <taxon>Bacteria</taxon>
        <taxon>Pseudomonadati</taxon>
        <taxon>Pseudomonadota</taxon>
        <taxon>Gammaproteobacteria</taxon>
        <taxon>Cellvibrionales</taxon>
        <taxon>Cellvibrionaceae</taxon>
        <taxon>Umboniibacter</taxon>
    </lineage>
</organism>
<evidence type="ECO:0000256" key="1">
    <source>
        <dbReference type="ARBA" id="ARBA00004418"/>
    </source>
</evidence>
<evidence type="ECO:0000256" key="4">
    <source>
        <dbReference type="ARBA" id="ARBA00022764"/>
    </source>
</evidence>
<evidence type="ECO:0000313" key="8">
    <source>
        <dbReference type="EMBL" id="RMA79326.1"/>
    </source>
</evidence>
<feature type="domain" description="MucB/RseB C-terminal" evidence="7">
    <location>
        <begin position="222"/>
        <end position="312"/>
    </location>
</feature>
<keyword evidence="3 5" id="KW-0732">Signal</keyword>
<dbReference type="PANTHER" id="PTHR38782:SF1">
    <property type="entry name" value="SIGMA-E FACTOR REGULATORY PROTEIN RSEB"/>
    <property type="match status" value="1"/>
</dbReference>
<comment type="similarity">
    <text evidence="2">Belongs to the RseB family.</text>
</comment>
<feature type="chain" id="PRO_5018297093" evidence="5">
    <location>
        <begin position="21"/>
        <end position="319"/>
    </location>
</feature>
<reference evidence="8 9" key="1">
    <citation type="submission" date="2018-10" db="EMBL/GenBank/DDBJ databases">
        <title>Genomic Encyclopedia of Type Strains, Phase IV (KMG-IV): sequencing the most valuable type-strain genomes for metagenomic binning, comparative biology and taxonomic classification.</title>
        <authorList>
            <person name="Goeker M."/>
        </authorList>
    </citation>
    <scope>NUCLEOTIDE SEQUENCE [LARGE SCALE GENOMIC DNA]</scope>
    <source>
        <strain evidence="8 9">DSM 25080</strain>
    </source>
</reference>
<protein>
    <submittedName>
        <fullName evidence="8">MucB/RseB-like sigma(E) regulatory protein</fullName>
    </submittedName>
</protein>
<dbReference type="InterPro" id="IPR038484">
    <property type="entry name" value="MucB/RseB_C_sf"/>
</dbReference>
<dbReference type="Pfam" id="PF17188">
    <property type="entry name" value="MucB_RseB_C"/>
    <property type="match status" value="1"/>
</dbReference>
<gene>
    <name evidence="8" type="ORF">DFR27_1766</name>
</gene>
<dbReference type="Proteomes" id="UP000267187">
    <property type="component" value="Unassembled WGS sequence"/>
</dbReference>
<dbReference type="GO" id="GO:0032885">
    <property type="term" value="P:regulation of polysaccharide biosynthetic process"/>
    <property type="evidence" value="ECO:0007669"/>
    <property type="project" value="TreeGrafter"/>
</dbReference>
<dbReference type="Gene3D" id="2.50.20.10">
    <property type="entry name" value="Lipoprotein localisation LolA/LolB/LppX"/>
    <property type="match status" value="1"/>
</dbReference>
<dbReference type="InterPro" id="IPR033436">
    <property type="entry name" value="MucB/RseB_C"/>
</dbReference>
<comment type="caution">
    <text evidence="8">The sequence shown here is derived from an EMBL/GenBank/DDBJ whole genome shotgun (WGS) entry which is preliminary data.</text>
</comment>
<dbReference type="EMBL" id="REFJ01000004">
    <property type="protein sequence ID" value="RMA79326.1"/>
    <property type="molecule type" value="Genomic_DNA"/>
</dbReference>